<name>A0ABV1YJU6_9HYPH</name>
<sequence length="81" mass="8736">MKADQDNRLGKAADRPCGRMTRRGALALFVLPLAATMVRPTDAMHAGENHMSILPVTVNRAVQAAFAVRQGNIAAAERLPR</sequence>
<dbReference type="EMBL" id="JAMYPJ010000032">
    <property type="protein sequence ID" value="MER8935453.1"/>
    <property type="molecule type" value="Genomic_DNA"/>
</dbReference>
<evidence type="ECO:0000313" key="2">
    <source>
        <dbReference type="Proteomes" id="UP001464387"/>
    </source>
</evidence>
<organism evidence="1 2">
    <name type="scientific">Mesorhizobium opportunistum</name>
    <dbReference type="NCBI Taxonomy" id="593909"/>
    <lineage>
        <taxon>Bacteria</taxon>
        <taxon>Pseudomonadati</taxon>
        <taxon>Pseudomonadota</taxon>
        <taxon>Alphaproteobacteria</taxon>
        <taxon>Hyphomicrobiales</taxon>
        <taxon>Phyllobacteriaceae</taxon>
        <taxon>Mesorhizobium</taxon>
    </lineage>
</organism>
<dbReference type="Proteomes" id="UP001464387">
    <property type="component" value="Unassembled WGS sequence"/>
</dbReference>
<keyword evidence="2" id="KW-1185">Reference proteome</keyword>
<proteinExistence type="predicted"/>
<gene>
    <name evidence="1" type="ORF">NKI33_21145</name>
</gene>
<evidence type="ECO:0000313" key="1">
    <source>
        <dbReference type="EMBL" id="MER8935453.1"/>
    </source>
</evidence>
<reference evidence="1 2" key="1">
    <citation type="journal article" date="2024" name="Proc. Natl. Acad. Sci. U.S.A.">
        <title>The evolutionary genomics of adaptation to stress in wild rhizobium bacteria.</title>
        <authorList>
            <person name="Kehlet-Delgado H."/>
            <person name="Montoya A.P."/>
            <person name="Jensen K.T."/>
            <person name="Wendlandt C.E."/>
            <person name="Dexheimer C."/>
            <person name="Roberts M."/>
            <person name="Torres Martinez L."/>
            <person name="Friesen M.L."/>
            <person name="Griffitts J.S."/>
            <person name="Porter S.S."/>
        </authorList>
    </citation>
    <scope>NUCLEOTIDE SEQUENCE [LARGE SCALE GENOMIC DNA]</scope>
    <source>
        <strain evidence="1 2">M0729</strain>
    </source>
</reference>
<protein>
    <submittedName>
        <fullName evidence="1">Uncharacterized protein</fullName>
    </submittedName>
</protein>
<comment type="caution">
    <text evidence="1">The sequence shown here is derived from an EMBL/GenBank/DDBJ whole genome shotgun (WGS) entry which is preliminary data.</text>
</comment>
<accession>A0ABV1YJU6</accession>
<dbReference type="RefSeq" id="WP_245272709.1">
    <property type="nucleotide sequence ID" value="NZ_JAMYMY010000006.1"/>
</dbReference>